<dbReference type="AlphaFoldDB" id="A0A2H1WKY1"/>
<evidence type="ECO:0000313" key="1">
    <source>
        <dbReference type="EMBL" id="SOQ53572.1"/>
    </source>
</evidence>
<gene>
    <name evidence="1" type="ORF">SFRICE_002274</name>
</gene>
<protein>
    <submittedName>
        <fullName evidence="1">SFRICE_002274</fullName>
    </submittedName>
</protein>
<reference evidence="1" key="1">
    <citation type="submission" date="2016-07" db="EMBL/GenBank/DDBJ databases">
        <authorList>
            <person name="Bretaudeau A."/>
        </authorList>
    </citation>
    <scope>NUCLEOTIDE SEQUENCE</scope>
    <source>
        <strain evidence="1">Rice</strain>
        <tissue evidence="1">Whole body</tissue>
    </source>
</reference>
<name>A0A2H1WKY1_SPOFR</name>
<dbReference type="EMBL" id="ODYU01009272">
    <property type="protein sequence ID" value="SOQ53572.1"/>
    <property type="molecule type" value="Genomic_DNA"/>
</dbReference>
<accession>A0A2H1WKY1</accession>
<sequence length="483" mass="55479">MFLPVQIYVVPRVGTGLAVVKGQWTVDDLPHNTMVGGIPHSSSYGPAVTRPFTAGESFCQRARIHPHSVVKPCCFHRDLEQKHHKALTQSVKIFTKCLHYISNRKNKASFPASVRLNNISTDNPTDICNLFSTFFASVYEPSTFDPETWQPSNKYGDNSSSIGDIYLSRDVILRTLKSLDPSKGAGPDGLPPAFFIKTADSIHVALYLIFNTCLREDCLLLQDDLIRLHAYCKDNKLFLSLPKCHSVSFTKNNKNKLNFVYSLDGQQLRVVDSVRDLGVIIDSSLHFNLHIDSIVNKAFRMYGFVMRSSRDFVRPSTFLMLYKSLVRSQLEYATPIWNPHYLKYENKLEMVQKKFLRGMNFKCYHSKIPYTDLLEKYKILSLESRRLLLDVMMLHGLCHNRFDCIDITNKICLTVPRTVIRRGARMPRLFHLDSCKTNAGARVPLRRLVETYNTHFMDIDIFSLHNNKFKNLVINKLTLKSKL</sequence>
<proteinExistence type="predicted"/>
<dbReference type="PANTHER" id="PTHR33332">
    <property type="entry name" value="REVERSE TRANSCRIPTASE DOMAIN-CONTAINING PROTEIN"/>
    <property type="match status" value="1"/>
</dbReference>
<organism evidence="1">
    <name type="scientific">Spodoptera frugiperda</name>
    <name type="common">Fall armyworm</name>
    <dbReference type="NCBI Taxonomy" id="7108"/>
    <lineage>
        <taxon>Eukaryota</taxon>
        <taxon>Metazoa</taxon>
        <taxon>Ecdysozoa</taxon>
        <taxon>Arthropoda</taxon>
        <taxon>Hexapoda</taxon>
        <taxon>Insecta</taxon>
        <taxon>Pterygota</taxon>
        <taxon>Neoptera</taxon>
        <taxon>Endopterygota</taxon>
        <taxon>Lepidoptera</taxon>
        <taxon>Glossata</taxon>
        <taxon>Ditrysia</taxon>
        <taxon>Noctuoidea</taxon>
        <taxon>Noctuidae</taxon>
        <taxon>Amphipyrinae</taxon>
        <taxon>Spodoptera</taxon>
    </lineage>
</organism>